<proteinExistence type="predicted"/>
<feature type="domain" description="RING-type" evidence="10">
    <location>
        <begin position="167"/>
        <end position="216"/>
    </location>
</feature>
<dbReference type="CDD" id="cd15669">
    <property type="entry name" value="ePHD_PHF7_G2E3_like"/>
    <property type="match status" value="1"/>
</dbReference>
<keyword evidence="5 9" id="KW-0863">Zinc-finger</keyword>
<dbReference type="InterPro" id="IPR013083">
    <property type="entry name" value="Znf_RING/FYVE/PHD"/>
</dbReference>
<reference evidence="13" key="1">
    <citation type="submission" date="2025-08" db="UniProtKB">
        <authorList>
            <consortium name="RefSeq"/>
        </authorList>
    </citation>
    <scope>IDENTIFICATION</scope>
    <source>
        <tissue evidence="13">Whole body</tissue>
    </source>
</reference>
<keyword evidence="12" id="KW-1185">Reference proteome</keyword>
<comment type="subcellular location">
    <subcellularLocation>
        <location evidence="1">Nucleus</location>
    </subcellularLocation>
</comment>
<dbReference type="SUPFAM" id="SSF57903">
    <property type="entry name" value="FYVE/PHD zinc finger"/>
    <property type="match status" value="1"/>
</dbReference>
<keyword evidence="8" id="KW-0539">Nucleus</keyword>
<sequence>MAPVTRRKHKNVRKVTAKQPMLKDKMVVLSLRDGKACMFCNRKEISEKAYGPLYQLNDIIVHYFCILLSSRAVQNGSDKEGIWGFLFKDIKNELIRGAREICTYCKKPGATISCCTPRCRKIFHLPCGLKNGSMHQFFQTFKSFCQQHRVAQNIDIQDIQHSTPVQCSICKEDVIPTPLPSSIWAPCCKRNAWFHRDCIQELALNAGYFFKCPLCNNVELFKSRMLTLGIYIPSSHKKKLIRRDASWETVPDAYVELLERHSTCNADTCLCPHPERRNFQQETGSWEIILCHACGSYGTHKLCSSLKCNEQWYCNSCHSIAVTENPVTVRIRRLEITDNTNSPTTTQVEITSSQTSNLSQVDTRGTLMNLTSRDRARQVRNNRGVLGNNVARQPLFATNEVISLLSDDEEDVHENNAEADTSNGNDVQYIAYIEPPNQVIEQSFLPVIQCYSSVSSSTSNGLNENGFHYKSITPSSSTLRTAMYCQTESIDLTLDDD</sequence>
<dbReference type="PROSITE" id="PS50089">
    <property type="entry name" value="ZF_RING_2"/>
    <property type="match status" value="1"/>
</dbReference>
<dbReference type="AlphaFoldDB" id="A0A8B8FK38"/>
<dbReference type="InterPro" id="IPR001841">
    <property type="entry name" value="Znf_RING"/>
</dbReference>
<dbReference type="PANTHER" id="PTHR12420:SF42">
    <property type="entry name" value="G2_M PHASE-SPECIFIC E3 UBIQUITIN-PROTEIN LIGASE"/>
    <property type="match status" value="1"/>
</dbReference>
<dbReference type="Proteomes" id="UP000694846">
    <property type="component" value="Unplaced"/>
</dbReference>
<evidence type="ECO:0000256" key="8">
    <source>
        <dbReference type="ARBA" id="ARBA00023242"/>
    </source>
</evidence>
<protein>
    <submittedName>
        <fullName evidence="13">PHD finger protein 7-like isoform X1</fullName>
    </submittedName>
</protein>
<name>A0A8B8FK38_9HEMI</name>
<evidence type="ECO:0000313" key="12">
    <source>
        <dbReference type="Proteomes" id="UP000694846"/>
    </source>
</evidence>
<dbReference type="GO" id="GO:0008270">
    <property type="term" value="F:zinc ion binding"/>
    <property type="evidence" value="ECO:0007669"/>
    <property type="project" value="UniProtKB-KW"/>
</dbReference>
<dbReference type="PROSITE" id="PS51805">
    <property type="entry name" value="EPHD"/>
    <property type="match status" value="1"/>
</dbReference>
<dbReference type="RefSeq" id="XP_025410977.1">
    <property type="nucleotide sequence ID" value="XM_025555192.1"/>
</dbReference>
<dbReference type="Pfam" id="PF26054">
    <property type="entry name" value="PHD_G2E3"/>
    <property type="match status" value="1"/>
</dbReference>
<keyword evidence="6" id="KW-0833">Ubl conjugation pathway</keyword>
<dbReference type="OrthoDB" id="512616at2759"/>
<dbReference type="InterPro" id="IPR059102">
    <property type="entry name" value="PHD_PHF7/G2E3-like"/>
</dbReference>
<accession>A0A8B8FK38</accession>
<evidence type="ECO:0000256" key="2">
    <source>
        <dbReference type="ARBA" id="ARBA00004906"/>
    </source>
</evidence>
<evidence type="ECO:0000256" key="1">
    <source>
        <dbReference type="ARBA" id="ARBA00004123"/>
    </source>
</evidence>
<dbReference type="Gene3D" id="3.30.40.10">
    <property type="entry name" value="Zinc/RING finger domain, C3HC4 (zinc finger)"/>
    <property type="match status" value="2"/>
</dbReference>
<dbReference type="Pfam" id="PF13771">
    <property type="entry name" value="zf-HC5HC2H"/>
    <property type="match status" value="1"/>
</dbReference>
<keyword evidence="7" id="KW-0862">Zinc</keyword>
<evidence type="ECO:0000256" key="9">
    <source>
        <dbReference type="PROSITE-ProRule" id="PRU00175"/>
    </source>
</evidence>
<keyword evidence="4" id="KW-0479">Metal-binding</keyword>
<feature type="domain" description="PHD-type" evidence="11">
    <location>
        <begin position="34"/>
        <end position="149"/>
    </location>
</feature>
<evidence type="ECO:0000259" key="10">
    <source>
        <dbReference type="PROSITE" id="PS50089"/>
    </source>
</evidence>
<dbReference type="GO" id="GO:0005634">
    <property type="term" value="C:nucleus"/>
    <property type="evidence" value="ECO:0007669"/>
    <property type="project" value="TreeGrafter"/>
</dbReference>
<evidence type="ECO:0000256" key="5">
    <source>
        <dbReference type="ARBA" id="ARBA00022771"/>
    </source>
</evidence>
<evidence type="ECO:0000256" key="4">
    <source>
        <dbReference type="ARBA" id="ARBA00022723"/>
    </source>
</evidence>
<dbReference type="InterPro" id="IPR001965">
    <property type="entry name" value="Znf_PHD"/>
</dbReference>
<dbReference type="InterPro" id="IPR011011">
    <property type="entry name" value="Znf_FYVE_PHD"/>
</dbReference>
<dbReference type="SMART" id="SM00249">
    <property type="entry name" value="PHD"/>
    <property type="match status" value="3"/>
</dbReference>
<dbReference type="InterPro" id="IPR042013">
    <property type="entry name" value="PHF7/G2E3_ePHD"/>
</dbReference>
<dbReference type="PANTHER" id="PTHR12420">
    <property type="entry name" value="PHD FINGER PROTEIN"/>
    <property type="match status" value="1"/>
</dbReference>
<evidence type="ECO:0000259" key="11">
    <source>
        <dbReference type="PROSITE" id="PS51805"/>
    </source>
</evidence>
<dbReference type="GeneID" id="112683940"/>
<evidence type="ECO:0000256" key="7">
    <source>
        <dbReference type="ARBA" id="ARBA00022833"/>
    </source>
</evidence>
<comment type="pathway">
    <text evidence="2">Protein modification; protein ubiquitination.</text>
</comment>
<evidence type="ECO:0000256" key="6">
    <source>
        <dbReference type="ARBA" id="ARBA00022786"/>
    </source>
</evidence>
<keyword evidence="3" id="KW-0808">Transferase</keyword>
<dbReference type="InterPro" id="IPR034732">
    <property type="entry name" value="EPHD"/>
</dbReference>
<dbReference type="InterPro" id="IPR051188">
    <property type="entry name" value="PHD-type_Zinc_Finger"/>
</dbReference>
<evidence type="ECO:0000256" key="3">
    <source>
        <dbReference type="ARBA" id="ARBA00022679"/>
    </source>
</evidence>
<organism evidence="12 13">
    <name type="scientific">Sipha flava</name>
    <name type="common">yellow sugarcane aphid</name>
    <dbReference type="NCBI Taxonomy" id="143950"/>
    <lineage>
        <taxon>Eukaryota</taxon>
        <taxon>Metazoa</taxon>
        <taxon>Ecdysozoa</taxon>
        <taxon>Arthropoda</taxon>
        <taxon>Hexapoda</taxon>
        <taxon>Insecta</taxon>
        <taxon>Pterygota</taxon>
        <taxon>Neoptera</taxon>
        <taxon>Paraneoptera</taxon>
        <taxon>Hemiptera</taxon>
        <taxon>Sternorrhyncha</taxon>
        <taxon>Aphidomorpha</taxon>
        <taxon>Aphidoidea</taxon>
        <taxon>Aphididae</taxon>
        <taxon>Sipha</taxon>
    </lineage>
</organism>
<gene>
    <name evidence="13" type="primary">LOC112683940</name>
</gene>
<evidence type="ECO:0000313" key="13">
    <source>
        <dbReference type="RefSeq" id="XP_025410977.1"/>
    </source>
</evidence>